<organism evidence="3">
    <name type="scientific">Juglanconis oblonga</name>
    <dbReference type="NCBI Taxonomy" id="1940568"/>
    <lineage>
        <taxon>Eukaryota</taxon>
        <taxon>Fungi</taxon>
        <taxon>Dikarya</taxon>
        <taxon>Ascomycota</taxon>
        <taxon>Pezizomycotina</taxon>
        <taxon>Sordariomycetes</taxon>
        <taxon>Sordariomycetidae</taxon>
        <taxon>Diaporthales</taxon>
        <taxon>Juglanconidaceae</taxon>
        <taxon>Juglanconis</taxon>
    </lineage>
</organism>
<keyword evidence="3" id="KW-0378">Hydrolase</keyword>
<keyword evidence="3" id="KW-0255">Endonuclease</keyword>
<name>A0A291LIL0_9PEZI</name>
<dbReference type="Pfam" id="PF07460">
    <property type="entry name" value="NUMOD3"/>
    <property type="match status" value="2"/>
</dbReference>
<dbReference type="InterPro" id="IPR000305">
    <property type="entry name" value="GIY-YIG_endonuc"/>
</dbReference>
<dbReference type="Pfam" id="PF01541">
    <property type="entry name" value="GIY-YIG"/>
    <property type="match status" value="1"/>
</dbReference>
<protein>
    <submittedName>
        <fullName evidence="3">GIY-YIG endonuclease</fullName>
    </submittedName>
</protein>
<proteinExistence type="predicted"/>
<dbReference type="InterPro" id="IPR003611">
    <property type="entry name" value="NUMOD3"/>
</dbReference>
<dbReference type="InterPro" id="IPR006350">
    <property type="entry name" value="Intron_endoG1"/>
</dbReference>
<evidence type="ECO:0000256" key="1">
    <source>
        <dbReference type="ARBA" id="ARBA00010045"/>
    </source>
</evidence>
<gene>
    <name evidence="3" type="primary">orf348</name>
</gene>
<accession>A0A291LIL0</accession>
<dbReference type="EMBL" id="KY575056">
    <property type="protein sequence ID" value="ATI20387.1"/>
    <property type="molecule type" value="Genomic_DNA"/>
</dbReference>
<dbReference type="GO" id="GO:0003677">
    <property type="term" value="F:DNA binding"/>
    <property type="evidence" value="ECO:0007669"/>
    <property type="project" value="InterPro"/>
</dbReference>
<evidence type="ECO:0000259" key="2">
    <source>
        <dbReference type="PROSITE" id="PS50164"/>
    </source>
</evidence>
<evidence type="ECO:0000313" key="3">
    <source>
        <dbReference type="EMBL" id="ATI20387.1"/>
    </source>
</evidence>
<geneLocation type="mitochondrion" evidence="3"/>
<dbReference type="SMART" id="SM00465">
    <property type="entry name" value="GIYc"/>
    <property type="match status" value="1"/>
</dbReference>
<feature type="domain" description="GIY-YIG" evidence="2">
    <location>
        <begin position="55"/>
        <end position="143"/>
    </location>
</feature>
<keyword evidence="3" id="KW-0496">Mitochondrion</keyword>
<dbReference type="NCBIfam" id="TIGR01453">
    <property type="entry name" value="grpIintron_endo"/>
    <property type="match status" value="1"/>
</dbReference>
<dbReference type="AlphaFoldDB" id="A0A291LIL0"/>
<dbReference type="PROSITE" id="PS50164">
    <property type="entry name" value="GIY_YIG"/>
    <property type="match status" value="1"/>
</dbReference>
<dbReference type="Gene3D" id="3.40.1440.10">
    <property type="entry name" value="GIY-YIG endonuclease"/>
    <property type="match status" value="1"/>
</dbReference>
<dbReference type="CDD" id="cd10445">
    <property type="entry name" value="GIY-YIG_bI1_like"/>
    <property type="match status" value="1"/>
</dbReference>
<comment type="similarity">
    <text evidence="1">To endonucleases of group I introns of fungi and phage.</text>
</comment>
<dbReference type="SUPFAM" id="SSF82771">
    <property type="entry name" value="GIY-YIG endonuclease"/>
    <property type="match status" value="1"/>
</dbReference>
<dbReference type="SUPFAM" id="SSF64496">
    <property type="entry name" value="DNA-binding domain of intron-encoded endonucleases"/>
    <property type="match status" value="1"/>
</dbReference>
<sequence length="348" mass="39953">MIKTWEYLSLDFSSLGDPPAFNSFNYQEVTWASLPVVIYSNFYEDEVRLKKENRGKAGVYRIVNSLNNKCYIGSSGDLQRRFREYFNLNRLTVGIEKNRAISRALIKHGYANFRLEILEYCSKEECISREQYYMDLFKPEYNILLTAGSPLGSKQSYERVLKMSGENHYNYGKEQKEATKEAIRQAMSRPSGALPAALAATGSGDKNYFYGQTHTETTKTRLSLANPNSISLVVVDRELNKETIYNSKQGAARALGCSRMTIERHIENGSLIGDRYEVKIGERLTRKATLEVVNEAGEVKYTFLNSKECAAFFEVTNRTILRRLSKQVYFNFREGERLKVRYISDSDN</sequence>
<reference evidence="3" key="1">
    <citation type="submission" date="2017-02" db="EMBL/GenBank/DDBJ databases">
        <title>Fungal Comparative Genomics of Melanconis species and Ophiognomonia clavigignenti-juglandacearum at Different Phylogenetic Distances.</title>
        <authorList>
            <person name="Demers J.E."/>
            <person name="Castlebury L.A."/>
        </authorList>
    </citation>
    <scope>NUCLEOTIDE SEQUENCE</scope>
    <source>
        <strain evidence="3">MAFF410216</strain>
    </source>
</reference>
<keyword evidence="3" id="KW-0540">Nuclease</keyword>
<dbReference type="InterPro" id="IPR035901">
    <property type="entry name" value="GIY-YIG_endonuc_sf"/>
</dbReference>
<dbReference type="GO" id="GO:0004519">
    <property type="term" value="F:endonuclease activity"/>
    <property type="evidence" value="ECO:0007669"/>
    <property type="project" value="UniProtKB-KW"/>
</dbReference>